<sequence length="117" mass="13948">MVHVPREKRKKWDPKSIEGVMVGYYEDSKAYRIYDPIEDAILKSRDVIFLESVTNDVQVTSEYNNSSNEFIIFTDDEQKLETVQENSQNLIEIESSEIQDNWATTDEEYKRVYYIHR</sequence>
<evidence type="ECO:0000313" key="3">
    <source>
        <dbReference type="Proteomes" id="UP001458880"/>
    </source>
</evidence>
<dbReference type="InterPro" id="IPR057670">
    <property type="entry name" value="SH3_retrovirus"/>
</dbReference>
<reference evidence="2 3" key="1">
    <citation type="journal article" date="2024" name="BMC Genomics">
        <title>De novo assembly and annotation of Popillia japonica's genome with initial clues to its potential as an invasive pest.</title>
        <authorList>
            <person name="Cucini C."/>
            <person name="Boschi S."/>
            <person name="Funari R."/>
            <person name="Cardaioli E."/>
            <person name="Iannotti N."/>
            <person name="Marturano G."/>
            <person name="Paoli F."/>
            <person name="Bruttini M."/>
            <person name="Carapelli A."/>
            <person name="Frati F."/>
            <person name="Nardi F."/>
        </authorList>
    </citation>
    <scope>NUCLEOTIDE SEQUENCE [LARGE SCALE GENOMIC DNA]</scope>
    <source>
        <strain evidence="2">DMR45628</strain>
    </source>
</reference>
<evidence type="ECO:0000313" key="2">
    <source>
        <dbReference type="EMBL" id="KAK9745544.1"/>
    </source>
</evidence>
<dbReference type="AlphaFoldDB" id="A0AAW1MIS1"/>
<organism evidence="2 3">
    <name type="scientific">Popillia japonica</name>
    <name type="common">Japanese beetle</name>
    <dbReference type="NCBI Taxonomy" id="7064"/>
    <lineage>
        <taxon>Eukaryota</taxon>
        <taxon>Metazoa</taxon>
        <taxon>Ecdysozoa</taxon>
        <taxon>Arthropoda</taxon>
        <taxon>Hexapoda</taxon>
        <taxon>Insecta</taxon>
        <taxon>Pterygota</taxon>
        <taxon>Neoptera</taxon>
        <taxon>Endopterygota</taxon>
        <taxon>Coleoptera</taxon>
        <taxon>Polyphaga</taxon>
        <taxon>Scarabaeiformia</taxon>
        <taxon>Scarabaeidae</taxon>
        <taxon>Rutelinae</taxon>
        <taxon>Popillia</taxon>
    </lineage>
</organism>
<evidence type="ECO:0000259" key="1">
    <source>
        <dbReference type="Pfam" id="PF25597"/>
    </source>
</evidence>
<name>A0AAW1MIS1_POPJA</name>
<dbReference type="Proteomes" id="UP001458880">
    <property type="component" value="Unassembled WGS sequence"/>
</dbReference>
<comment type="caution">
    <text evidence="2">The sequence shown here is derived from an EMBL/GenBank/DDBJ whole genome shotgun (WGS) entry which is preliminary data.</text>
</comment>
<feature type="domain" description="Retroviral polymerase SH3-like" evidence="1">
    <location>
        <begin position="2"/>
        <end position="59"/>
    </location>
</feature>
<protein>
    <recommendedName>
        <fullName evidence="1">Retroviral polymerase SH3-like domain-containing protein</fullName>
    </recommendedName>
</protein>
<dbReference type="Pfam" id="PF25597">
    <property type="entry name" value="SH3_retrovirus"/>
    <property type="match status" value="1"/>
</dbReference>
<dbReference type="EMBL" id="JASPKY010000047">
    <property type="protein sequence ID" value="KAK9745544.1"/>
    <property type="molecule type" value="Genomic_DNA"/>
</dbReference>
<keyword evidence="3" id="KW-1185">Reference proteome</keyword>
<accession>A0AAW1MIS1</accession>
<proteinExistence type="predicted"/>
<gene>
    <name evidence="2" type="ORF">QE152_g6807</name>
</gene>